<dbReference type="RefSeq" id="WP_062939679.1">
    <property type="nucleotide sequence ID" value="NZ_CP018228.1"/>
</dbReference>
<dbReference type="AlphaFoldDB" id="A0A154ISI6"/>
<evidence type="ECO:0000313" key="2">
    <source>
        <dbReference type="EMBL" id="KZB03432.1"/>
    </source>
</evidence>
<organism evidence="2">
    <name type="scientific">Rhizobium leguminosarum</name>
    <dbReference type="NCBI Taxonomy" id="384"/>
    <lineage>
        <taxon>Bacteria</taxon>
        <taxon>Pseudomonadati</taxon>
        <taxon>Pseudomonadota</taxon>
        <taxon>Alphaproteobacteria</taxon>
        <taxon>Hyphomicrobiales</taxon>
        <taxon>Rhizobiaceae</taxon>
        <taxon>Rhizobium/Agrobacterium group</taxon>
        <taxon>Rhizobium</taxon>
    </lineage>
</organism>
<feature type="compositionally biased region" description="Polar residues" evidence="1">
    <location>
        <begin position="1"/>
        <end position="18"/>
    </location>
</feature>
<accession>A0A154ISI6</accession>
<feature type="region of interest" description="Disordered" evidence="1">
    <location>
        <begin position="1"/>
        <end position="26"/>
    </location>
</feature>
<dbReference type="EMBL" id="LVYU01000001">
    <property type="protein sequence ID" value="KZB03432.1"/>
    <property type="molecule type" value="Genomic_DNA"/>
</dbReference>
<evidence type="ECO:0000256" key="1">
    <source>
        <dbReference type="SAM" id="MobiDB-lite"/>
    </source>
</evidence>
<protein>
    <submittedName>
        <fullName evidence="2">Uncharacterized protein</fullName>
    </submittedName>
</protein>
<proteinExistence type="predicted"/>
<reference evidence="2" key="1">
    <citation type="submission" date="2016-03" db="EMBL/GenBank/DDBJ databases">
        <title>Microsymbionts genomes from the relict species Vavilovia formosa.</title>
        <authorList>
            <person name="Chirak E."/>
            <person name="Kimeklis A."/>
            <person name="Kopat V."/>
            <person name="Andronov E."/>
        </authorList>
    </citation>
    <scope>NUCLEOTIDE SEQUENCE [LARGE SCALE GENOMIC DNA]</scope>
    <source>
        <strain evidence="2">Vaf12</strain>
    </source>
</reference>
<name>A0A154ISI6_RHILE</name>
<sequence length="120" mass="12515">MGSSGSGRFTDYSGSKNADGTGGTGGVDRCRQAVSCVLEEVAQCDYYTANAAVPPIATEVILVHNRRLFAAMPDGTKIGALPTAYNYLAACMRDGNTYVGVVSRSGLLPIPFVAVDFTAQ</sequence>
<comment type="caution">
    <text evidence="2">The sequence shown here is derived from an EMBL/GenBank/DDBJ whole genome shotgun (WGS) entry which is preliminary data.</text>
</comment>
<gene>
    <name evidence="2" type="ORF">A4A59_00165</name>
</gene>